<protein>
    <submittedName>
        <fullName evidence="1">Uncharacterized protein</fullName>
    </submittedName>
</protein>
<dbReference type="AlphaFoldDB" id="A0A5P3VR33"/>
<evidence type="ECO:0000313" key="2">
    <source>
        <dbReference type="Proteomes" id="UP000325743"/>
    </source>
</evidence>
<evidence type="ECO:0000313" key="1">
    <source>
        <dbReference type="EMBL" id="QEZ48816.1"/>
    </source>
</evidence>
<reference evidence="1 2" key="1">
    <citation type="submission" date="2018-09" db="EMBL/GenBank/DDBJ databases">
        <title>Complete genome sequence of Cupriavidus oxalaticus T2, a bacterium capable of phenol tolerance and degradation.</title>
        <authorList>
            <person name="Yan J."/>
        </authorList>
    </citation>
    <scope>NUCLEOTIDE SEQUENCE [LARGE SCALE GENOMIC DNA]</scope>
    <source>
        <strain evidence="1 2">T2</strain>
        <plasmid evidence="1 2">unnamed1</plasmid>
    </source>
</reference>
<name>A0A5P3VR33_9BURK</name>
<accession>A0A5P3VR33</accession>
<proteinExistence type="predicted"/>
<organism evidence="1 2">
    <name type="scientific">Cupriavidus oxalaticus</name>
    <dbReference type="NCBI Taxonomy" id="96344"/>
    <lineage>
        <taxon>Bacteria</taxon>
        <taxon>Pseudomonadati</taxon>
        <taxon>Pseudomonadota</taxon>
        <taxon>Betaproteobacteria</taxon>
        <taxon>Burkholderiales</taxon>
        <taxon>Burkholderiaceae</taxon>
        <taxon>Cupriavidus</taxon>
    </lineage>
</organism>
<keyword evidence="1" id="KW-0614">Plasmid</keyword>
<gene>
    <name evidence="1" type="ORF">D2917_31575</name>
</gene>
<sequence>MPAFADAQLRFAPVLTEGKTVADVVRQLEDALRGTELEPEWLNAANFPNDDNEAMYGPKPSRPWPVLGARDRLAVYLQRGWSEGWSVFVDRVGYIGNAPNLTTTAEKLLIGKTLTERQGWDVVRAIAKMLDAT</sequence>
<dbReference type="EMBL" id="CP032520">
    <property type="protein sequence ID" value="QEZ48816.1"/>
    <property type="molecule type" value="Genomic_DNA"/>
</dbReference>
<geneLocation type="plasmid" evidence="1">
    <name>unnamed1</name>
</geneLocation>
<dbReference type="Proteomes" id="UP000325743">
    <property type="component" value="Plasmid unnamed1"/>
</dbReference>
<dbReference type="RefSeq" id="WP_151073051.1">
    <property type="nucleotide sequence ID" value="NZ_CP032520.1"/>
</dbReference>